<dbReference type="InterPro" id="IPR013783">
    <property type="entry name" value="Ig-like_fold"/>
</dbReference>
<dbReference type="Gene3D" id="2.60.40.10">
    <property type="entry name" value="Immunoglobulins"/>
    <property type="match status" value="1"/>
</dbReference>
<accession>A0A918PU51</accession>
<feature type="compositionally biased region" description="Gly residues" evidence="1">
    <location>
        <begin position="260"/>
        <end position="298"/>
    </location>
</feature>
<evidence type="ECO:0000313" key="3">
    <source>
        <dbReference type="EMBL" id="GGZ22029.1"/>
    </source>
</evidence>
<dbReference type="InterPro" id="IPR049304">
    <property type="entry name" value="Gly_rich_dom"/>
</dbReference>
<name>A0A918PU51_9BACT</name>
<protein>
    <recommendedName>
        <fullName evidence="2">Glycine-rich domain-containing protein</fullName>
    </recommendedName>
</protein>
<evidence type="ECO:0000313" key="4">
    <source>
        <dbReference type="Proteomes" id="UP000619457"/>
    </source>
</evidence>
<dbReference type="Proteomes" id="UP000619457">
    <property type="component" value="Unassembled WGS sequence"/>
</dbReference>
<evidence type="ECO:0000256" key="1">
    <source>
        <dbReference type="SAM" id="MobiDB-lite"/>
    </source>
</evidence>
<organism evidence="3 4">
    <name type="scientific">Echinicola pacifica</name>
    <dbReference type="NCBI Taxonomy" id="346377"/>
    <lineage>
        <taxon>Bacteria</taxon>
        <taxon>Pseudomonadati</taxon>
        <taxon>Bacteroidota</taxon>
        <taxon>Cytophagia</taxon>
        <taxon>Cytophagales</taxon>
        <taxon>Cyclobacteriaceae</taxon>
        <taxon>Echinicola</taxon>
    </lineage>
</organism>
<proteinExistence type="predicted"/>
<feature type="region of interest" description="Disordered" evidence="1">
    <location>
        <begin position="319"/>
        <end position="340"/>
    </location>
</feature>
<gene>
    <name evidence="3" type="ORF">GCM10007049_13510</name>
</gene>
<feature type="compositionally biased region" description="Low complexity" evidence="1">
    <location>
        <begin position="245"/>
        <end position="259"/>
    </location>
</feature>
<comment type="caution">
    <text evidence="3">The sequence shown here is derived from an EMBL/GenBank/DDBJ whole genome shotgun (WGS) entry which is preliminary data.</text>
</comment>
<reference evidence="3" key="2">
    <citation type="submission" date="2020-09" db="EMBL/GenBank/DDBJ databases">
        <authorList>
            <person name="Sun Q."/>
            <person name="Kim S."/>
        </authorList>
    </citation>
    <scope>NUCLEOTIDE SEQUENCE</scope>
    <source>
        <strain evidence="3">KCTC 12368</strain>
    </source>
</reference>
<sequence length="577" mass="59698">MTDIVITNNYCPWGYNYGVRIDYKVIISDPSYSFWTLQGNVLCEDGTDETFFNLPNGGGSGYVISANNDYSSCDTNPPKPTPSDLGCETYRLQIEGPGVPADQNQIVISTCENSNNCVEVVQISETETVYIYRCDGPFTVPSTFDDAEVLVVAGGGGGGNGRSAGGGGAGGMQYSPVSPLNAGQTYPVYVGLGGMGASTSSSTGENGQNSSFNGISAIGGGGGGSNHSNSTYQLGRAGGSGGGHSSDASTSTRSSSSQGNQGGIGRTGNGQARSGGGGGGAGGIGTSGNGSSGGNGGAGASSAILNGISTQVGITNVFAGGGGGTGHPGQGNNQGTGGSGIGGAAEVGIGGMAVPFTGSGGGAGGTKGGNGADGIVIIRVRMSALPISLQSFQLSQIIQSTAIQLDWSTFYSTDIRYFEILRSSSGINNFELIDILSPSSIDNQTNRFSFTDFSPPKTGDRIYYQISWIDALGTRHYSSVLSTQLPVSSSKDYWKVYPNPIVSEDFHVSWNSSKNKPETPIHFRWYSPLGEVSEFTVNNWSELMPKTQQSIRELNEGIWILEISWEGEIERKKLILK</sequence>
<reference evidence="3" key="1">
    <citation type="journal article" date="2014" name="Int. J. Syst. Evol. Microbiol.">
        <title>Complete genome sequence of Corynebacterium casei LMG S-19264T (=DSM 44701T), isolated from a smear-ripened cheese.</title>
        <authorList>
            <consortium name="US DOE Joint Genome Institute (JGI-PGF)"/>
            <person name="Walter F."/>
            <person name="Albersmeier A."/>
            <person name="Kalinowski J."/>
            <person name="Ruckert C."/>
        </authorList>
    </citation>
    <scope>NUCLEOTIDE SEQUENCE</scope>
    <source>
        <strain evidence="3">KCTC 12368</strain>
    </source>
</reference>
<evidence type="ECO:0000259" key="2">
    <source>
        <dbReference type="Pfam" id="PF21722"/>
    </source>
</evidence>
<dbReference type="Pfam" id="PF21722">
    <property type="entry name" value="Gly_rich_2"/>
    <property type="match status" value="1"/>
</dbReference>
<dbReference type="AlphaFoldDB" id="A0A918PU51"/>
<dbReference type="EMBL" id="BMWX01000002">
    <property type="protein sequence ID" value="GGZ22029.1"/>
    <property type="molecule type" value="Genomic_DNA"/>
</dbReference>
<feature type="compositionally biased region" description="Low complexity" evidence="1">
    <location>
        <begin position="198"/>
        <end position="216"/>
    </location>
</feature>
<feature type="domain" description="Glycine-rich" evidence="2">
    <location>
        <begin position="138"/>
        <end position="380"/>
    </location>
</feature>
<feature type="region of interest" description="Disordered" evidence="1">
    <location>
        <begin position="198"/>
        <end position="298"/>
    </location>
</feature>
<keyword evidence="4" id="KW-1185">Reference proteome</keyword>